<evidence type="ECO:0000256" key="9">
    <source>
        <dbReference type="ARBA" id="ARBA00023140"/>
    </source>
</evidence>
<evidence type="ECO:0000256" key="8">
    <source>
        <dbReference type="ARBA" id="ARBA00023136"/>
    </source>
</evidence>
<evidence type="ECO:0000256" key="4">
    <source>
        <dbReference type="ARBA" id="ARBA00022692"/>
    </source>
</evidence>
<dbReference type="PROSITE" id="PS50002">
    <property type="entry name" value="SH3"/>
    <property type="match status" value="1"/>
</dbReference>
<comment type="subcellular location">
    <subcellularLocation>
        <location evidence="12">Peroxisome membrane</location>
    </subcellularLocation>
</comment>
<feature type="domain" description="SH3" evidence="14">
    <location>
        <begin position="229"/>
        <end position="294"/>
    </location>
</feature>
<dbReference type="InterPro" id="IPR035463">
    <property type="entry name" value="Pex13"/>
</dbReference>
<evidence type="ECO:0000256" key="5">
    <source>
        <dbReference type="ARBA" id="ARBA00022927"/>
    </source>
</evidence>
<dbReference type="InterPro" id="IPR007223">
    <property type="entry name" value="Peroxin-13_N"/>
</dbReference>
<dbReference type="CDD" id="cd11864">
    <property type="entry name" value="SH3_PEX13_eumet"/>
    <property type="match status" value="1"/>
</dbReference>
<evidence type="ECO:0000256" key="13">
    <source>
        <dbReference type="PROSITE-ProRule" id="PRU00192"/>
    </source>
</evidence>
<reference evidence="16" key="1">
    <citation type="submission" date="2017-02" db="UniProtKB">
        <authorList>
            <consortium name="WormBaseParasite"/>
        </authorList>
    </citation>
    <scope>IDENTIFICATION</scope>
</reference>
<comment type="similarity">
    <text evidence="1">Belongs to the peroxin-13 family.</text>
</comment>
<dbReference type="WBParaSite" id="ALUE_0000332301-mRNA-1">
    <property type="protein sequence ID" value="ALUE_0000332301-mRNA-1"/>
    <property type="gene ID" value="ALUE_0000332301"/>
</dbReference>
<keyword evidence="8" id="KW-0472">Membrane</keyword>
<evidence type="ECO:0000256" key="2">
    <source>
        <dbReference type="ARBA" id="ARBA00022443"/>
    </source>
</evidence>
<keyword evidence="4" id="KW-0812">Transmembrane</keyword>
<dbReference type="AlphaFoldDB" id="A0A0M3HNN0"/>
<dbReference type="Gene3D" id="2.30.30.40">
    <property type="entry name" value="SH3 Domains"/>
    <property type="match status" value="1"/>
</dbReference>
<protein>
    <recommendedName>
        <fullName evidence="11">Peroxisomal membrane protein PEX13</fullName>
    </recommendedName>
    <alternativeName>
        <fullName evidence="10">Peroxin-13</fullName>
    </alternativeName>
</protein>
<evidence type="ECO:0000259" key="14">
    <source>
        <dbReference type="PROSITE" id="PS50002"/>
    </source>
</evidence>
<dbReference type="Proteomes" id="UP000036681">
    <property type="component" value="Unplaced"/>
</dbReference>
<evidence type="ECO:0000256" key="7">
    <source>
        <dbReference type="ARBA" id="ARBA00023010"/>
    </source>
</evidence>
<keyword evidence="6" id="KW-1133">Transmembrane helix</keyword>
<evidence type="ECO:0000256" key="6">
    <source>
        <dbReference type="ARBA" id="ARBA00022989"/>
    </source>
</evidence>
<keyword evidence="5" id="KW-0653">Protein transport</keyword>
<evidence type="ECO:0000256" key="3">
    <source>
        <dbReference type="ARBA" id="ARBA00022448"/>
    </source>
</evidence>
<evidence type="ECO:0000256" key="10">
    <source>
        <dbReference type="ARBA" id="ARBA00029693"/>
    </source>
</evidence>
<name>A0A0M3HNN0_ASCLU</name>
<sequence>MDDRRDNLPPPVPPRPPVLSDCIPQHSIIGAPMNPYGIAYGYGPPYGSTPYSSAAMYGNYGRGVVPMNSSFARLAEESSRGAFQSIEAVVTAVTSVANMLNSTQNAIYSSFRAVIGVVEQFSRLKSQLVSMVVALSVLRWLKRLWRTILVLLRFKPANYSAAELAWQDVNMPSIGADWAYSQGASGKSVNWPAMLFWLVALGGPYLIYKCLSRLVTSVEESRRWATGCDEHYDATALYDFNGQNERELSFCKGQTLRVAPKHQQPAVRGWLLASSEDGDRVGLVPVNYVEISGRKSVSPPQKPRSSLDGAYESALRSIF</sequence>
<evidence type="ECO:0000256" key="1">
    <source>
        <dbReference type="ARBA" id="ARBA00006033"/>
    </source>
</evidence>
<evidence type="ECO:0000256" key="11">
    <source>
        <dbReference type="ARBA" id="ARBA00034535"/>
    </source>
</evidence>
<dbReference type="InterPro" id="IPR036028">
    <property type="entry name" value="SH3-like_dom_sf"/>
</dbReference>
<evidence type="ECO:0000256" key="12">
    <source>
        <dbReference type="ARBA" id="ARBA00046271"/>
    </source>
</evidence>
<dbReference type="GO" id="GO:0005778">
    <property type="term" value="C:peroxisomal membrane"/>
    <property type="evidence" value="ECO:0007669"/>
    <property type="project" value="UniProtKB-SubCell"/>
</dbReference>
<proteinExistence type="inferred from homology"/>
<dbReference type="PANTHER" id="PTHR19332">
    <property type="entry name" value="PEROXISOMAL MEMBRANE PROTEIN PEX13"/>
    <property type="match status" value="1"/>
</dbReference>
<evidence type="ECO:0000313" key="15">
    <source>
        <dbReference type="Proteomes" id="UP000036681"/>
    </source>
</evidence>
<dbReference type="PANTHER" id="PTHR19332:SF1">
    <property type="entry name" value="PEROXISOMAL MEMBRANE PROTEIN PEX13"/>
    <property type="match status" value="1"/>
</dbReference>
<evidence type="ECO:0000313" key="16">
    <source>
        <dbReference type="WBParaSite" id="ALUE_0000332301-mRNA-1"/>
    </source>
</evidence>
<keyword evidence="9" id="KW-0576">Peroxisome</keyword>
<keyword evidence="15" id="KW-1185">Reference proteome</keyword>
<keyword evidence="7" id="KW-0811">Translocation</keyword>
<organism evidence="15 16">
    <name type="scientific">Ascaris lumbricoides</name>
    <name type="common">Giant roundworm</name>
    <dbReference type="NCBI Taxonomy" id="6252"/>
    <lineage>
        <taxon>Eukaryota</taxon>
        <taxon>Metazoa</taxon>
        <taxon>Ecdysozoa</taxon>
        <taxon>Nematoda</taxon>
        <taxon>Chromadorea</taxon>
        <taxon>Rhabditida</taxon>
        <taxon>Spirurina</taxon>
        <taxon>Ascaridomorpha</taxon>
        <taxon>Ascaridoidea</taxon>
        <taxon>Ascarididae</taxon>
        <taxon>Ascaris</taxon>
    </lineage>
</organism>
<dbReference type="Pfam" id="PF04088">
    <property type="entry name" value="Peroxin-13_N"/>
    <property type="match status" value="1"/>
</dbReference>
<keyword evidence="2 13" id="KW-0728">SH3 domain</keyword>
<dbReference type="Pfam" id="PF14604">
    <property type="entry name" value="SH3_9"/>
    <property type="match status" value="1"/>
</dbReference>
<dbReference type="PRINTS" id="PR00452">
    <property type="entry name" value="SH3DOMAIN"/>
</dbReference>
<dbReference type="GO" id="GO:1990429">
    <property type="term" value="C:peroxisomal importomer complex"/>
    <property type="evidence" value="ECO:0007669"/>
    <property type="project" value="TreeGrafter"/>
</dbReference>
<dbReference type="SMART" id="SM00326">
    <property type="entry name" value="SH3"/>
    <property type="match status" value="1"/>
</dbReference>
<dbReference type="GO" id="GO:0016560">
    <property type="term" value="P:protein import into peroxisome matrix, docking"/>
    <property type="evidence" value="ECO:0007669"/>
    <property type="project" value="InterPro"/>
</dbReference>
<dbReference type="InterPro" id="IPR001452">
    <property type="entry name" value="SH3_domain"/>
</dbReference>
<accession>A0A0M3HNN0</accession>
<dbReference type="SUPFAM" id="SSF50044">
    <property type="entry name" value="SH3-domain"/>
    <property type="match status" value="1"/>
</dbReference>
<keyword evidence="3" id="KW-0813">Transport</keyword>